<keyword evidence="1" id="KW-0067">ATP-binding</keyword>
<dbReference type="Proteomes" id="UP001652660">
    <property type="component" value="Chromosome 2c"/>
</dbReference>
<dbReference type="FunFam" id="3.40.50.300:FF:002884">
    <property type="entry name" value="ATP-dependent DNA helicase"/>
    <property type="match status" value="1"/>
</dbReference>
<dbReference type="Gene3D" id="3.40.50.300">
    <property type="entry name" value="P-loop containing nucleotide triphosphate hydrolases"/>
    <property type="match status" value="1"/>
</dbReference>
<dbReference type="GeneID" id="113724484"/>
<keyword evidence="1" id="KW-0547">Nucleotide-binding</keyword>
<feature type="compositionally biased region" description="Basic and acidic residues" evidence="2">
    <location>
        <begin position="8"/>
        <end position="20"/>
    </location>
</feature>
<accession>A0A6P6VJD0</accession>
<evidence type="ECO:0000256" key="1">
    <source>
        <dbReference type="RuleBase" id="RU363044"/>
    </source>
</evidence>
<dbReference type="Pfam" id="PF21530">
    <property type="entry name" value="Pif1_2B_dom"/>
    <property type="match status" value="1"/>
</dbReference>
<keyword evidence="1" id="KW-0378">Hydrolase</keyword>
<dbReference type="SUPFAM" id="SSF52540">
    <property type="entry name" value="P-loop containing nucleoside triphosphate hydrolases"/>
    <property type="match status" value="2"/>
</dbReference>
<feature type="region of interest" description="Disordered" evidence="2">
    <location>
        <begin position="1"/>
        <end position="20"/>
    </location>
</feature>
<dbReference type="CDD" id="cd18809">
    <property type="entry name" value="SF1_C_RecD"/>
    <property type="match status" value="1"/>
</dbReference>
<dbReference type="GO" id="GO:0005524">
    <property type="term" value="F:ATP binding"/>
    <property type="evidence" value="ECO:0007669"/>
    <property type="project" value="UniProtKB-KW"/>
</dbReference>
<evidence type="ECO:0000259" key="4">
    <source>
        <dbReference type="Pfam" id="PF14214"/>
    </source>
</evidence>
<dbReference type="RefSeq" id="XP_027103184.1">
    <property type="nucleotide sequence ID" value="XM_027247383.1"/>
</dbReference>
<dbReference type="Pfam" id="PF05970">
    <property type="entry name" value="PIF1"/>
    <property type="match status" value="1"/>
</dbReference>
<evidence type="ECO:0000259" key="3">
    <source>
        <dbReference type="Pfam" id="PF05970"/>
    </source>
</evidence>
<dbReference type="GO" id="GO:0006281">
    <property type="term" value="P:DNA repair"/>
    <property type="evidence" value="ECO:0007669"/>
    <property type="project" value="UniProtKB-KW"/>
</dbReference>
<protein>
    <recommendedName>
        <fullName evidence="1">ATP-dependent DNA helicase</fullName>
        <ecNumber evidence="1">5.6.2.3</ecNumber>
    </recommendedName>
</protein>
<feature type="domain" description="DNA helicase Pif1-like 2B" evidence="5">
    <location>
        <begin position="1402"/>
        <end position="1446"/>
    </location>
</feature>
<dbReference type="OrthoDB" id="687790at2759"/>
<evidence type="ECO:0000256" key="2">
    <source>
        <dbReference type="SAM" id="MobiDB-lite"/>
    </source>
</evidence>
<sequence>MPRKRKFSSQDEYRIENNRQRRERYAAEIIRRQQHATQMPTKNAQSIPLHPPHAVTVTDVSSVPISSEHEDDLIDVPIYTNASEATSSLHHQSLDALLPSSSFVPSPSSCFPLLAPQFPRVLDSLSTSAISDIDPYNRNLFYPPIITYQNSYSILLAPVRRRKNTPLLQQIQLEPTILPSVPDCPHCHAKRFYMEPPRFCCASGEVRLAETKMPDKLLQLYKGNTPESIEFRQCIRSYNNMFAFTSLGVHYDKELSKRNRGIYTFRVQGQIYHFVNPLKPSTGEKASNLQLYFYDTEHEMQNRMALSSKFKESIGQQLKSVLDDNPYSMFIRKLADIEEIDKYKIFLKSNPGLDQRVFNVPSVSQVAAIWSENDNVNGDKSREIEICTKTGDRKIVKQYYGCYDTLQYPLIFARGETGWHPGILRKTKTQILQQPHQTCQKENLVSINEYNDIEQLFSAKQTAAKKKKRQRPTVSCREYYAYKFQMRNGDQSNLLHIGRLFQQYSVDTYVKLETSRLEFHRSKQNKLRTEAYQGLLDIIAKGNTNASDVGKRIILPASFIGGPRDMRRRYMDAMTLVQRYRKPDIFLTMTCNPSWPEIKNHLLDTDEAQNRPDLITRVFRAKIEQLKEDLFKKHLFGRVAAYTYVIEFQKRGLPHAHFLIILKEQSKMFSPEEYDKIVCAELPDRHKAPYLYSLVIKHMLHGPCGSMNPSNPCMKQNHKCRNNYPKDFSEYIKHGKNSYPIYRRRDDGTKIYIREHELDNRWIVPYNPYLLAKYDCHINVEICSAIEAVKYIYKYIYKGHDRVMYQLTAEQANQVIDEIKNFQSARWVCAPEAIWRIYAFDLSVINPSVISLHLHLENYQSMCFDKNRPLTDIITDDRLSRTMLTEFFAMNRTNEHAESLNLLYKEFPQHFVWDADDRIWYTRKRGQVIGRVIAAHPIEGERYYLRILLMHVRKPTSFDDLKTVNGYLASSFKEAAELRGFLQIDNGAEECLSEAILYGMPQCLRQLFAVILVHCSPADPQQLWSRFQPFLSEDIAADSCLSENEIIMKVLALIDQYLQIMGKSIKDYGFSDFIPDSRSICLTKEIQAEADIPVSREDLAAVSMFNPGQQFAFDKIMEKVNTNTPAAFFIDGPGGTGKSFLYKALLATIRSKGDIALATATSGAAASILPGGRTAHSRFKIPLHHEASSTCNLSKQSAISQLIKSAKLIIWDEAAMAKKYAIESLDRFLRDLLSCDHIFGGKIIVFGGDFRQTLPVVRKGQKEDYISASLINSYLWPHLQKIRLTENMRASLDPSFSNLLLNIGDGTQPTIADDKIQLPSPMIIPFINDEISLNSLINIVYPSLSDFLPNNSAMINRVILSTTNDIVHEVNQILIQKFPGEEIKYISFDQTIDPTKQADHGDFLTTIHPPGLPPHELILKQNCPVILLRNLNPAQGLCNGTRLICLHFNKNVIHAQISVGIHSGKQVFIPRIPLHSSNDESYPIPFKRTQFPISLCFAMTINKAQGQTLDFVGLYLKEPVFSHGQLYVALSRAKTADNVKILLRPVASDSLSHNSTRNVVYQEILAAATHD</sequence>
<dbReference type="GO" id="GO:0016787">
    <property type="term" value="F:hydrolase activity"/>
    <property type="evidence" value="ECO:0007669"/>
    <property type="project" value="UniProtKB-KW"/>
</dbReference>
<gene>
    <name evidence="7" type="primary">LOC113724484</name>
</gene>
<keyword evidence="1" id="KW-0233">DNA recombination</keyword>
<keyword evidence="1" id="KW-0227">DNA damage</keyword>
<dbReference type="InterPro" id="IPR049163">
    <property type="entry name" value="Pif1-like_2B_dom"/>
</dbReference>
<keyword evidence="6" id="KW-1185">Reference proteome</keyword>
<proteinExistence type="inferred from homology"/>
<dbReference type="EC" id="5.6.2.3" evidence="1"/>
<comment type="catalytic activity">
    <reaction evidence="1">
        <text>ATP + H2O = ADP + phosphate + H(+)</text>
        <dbReference type="Rhea" id="RHEA:13065"/>
        <dbReference type="ChEBI" id="CHEBI:15377"/>
        <dbReference type="ChEBI" id="CHEBI:15378"/>
        <dbReference type="ChEBI" id="CHEBI:30616"/>
        <dbReference type="ChEBI" id="CHEBI:43474"/>
        <dbReference type="ChEBI" id="CHEBI:456216"/>
        <dbReference type="EC" id="5.6.2.3"/>
    </reaction>
</comment>
<dbReference type="PANTHER" id="PTHR10492:SF100">
    <property type="entry name" value="ATP-DEPENDENT DNA HELICASE"/>
    <property type="match status" value="1"/>
</dbReference>
<dbReference type="GO" id="GO:0043139">
    <property type="term" value="F:5'-3' DNA helicase activity"/>
    <property type="evidence" value="ECO:0007669"/>
    <property type="project" value="UniProtKB-EC"/>
</dbReference>
<dbReference type="PANTHER" id="PTHR10492">
    <property type="match status" value="1"/>
</dbReference>
<dbReference type="Pfam" id="PF14214">
    <property type="entry name" value="Helitron_like_N"/>
    <property type="match status" value="1"/>
</dbReference>
<evidence type="ECO:0000313" key="7">
    <source>
        <dbReference type="RefSeq" id="XP_027103184.1"/>
    </source>
</evidence>
<keyword evidence="1" id="KW-0347">Helicase</keyword>
<dbReference type="InterPro" id="IPR027417">
    <property type="entry name" value="P-loop_NTPase"/>
</dbReference>
<evidence type="ECO:0000259" key="5">
    <source>
        <dbReference type="Pfam" id="PF21530"/>
    </source>
</evidence>
<dbReference type="InterPro" id="IPR010285">
    <property type="entry name" value="DNA_helicase_pif1-like_DEAD"/>
</dbReference>
<dbReference type="GO" id="GO:0006310">
    <property type="term" value="P:DNA recombination"/>
    <property type="evidence" value="ECO:0007669"/>
    <property type="project" value="UniProtKB-KW"/>
</dbReference>
<keyword evidence="1" id="KW-0234">DNA repair</keyword>
<dbReference type="InterPro" id="IPR025476">
    <property type="entry name" value="Helitron_helicase-like"/>
</dbReference>
<evidence type="ECO:0000313" key="6">
    <source>
        <dbReference type="Proteomes" id="UP001652660"/>
    </source>
</evidence>
<comment type="cofactor">
    <cofactor evidence="1">
        <name>Mg(2+)</name>
        <dbReference type="ChEBI" id="CHEBI:18420"/>
    </cofactor>
</comment>
<dbReference type="GO" id="GO:0000723">
    <property type="term" value="P:telomere maintenance"/>
    <property type="evidence" value="ECO:0007669"/>
    <property type="project" value="InterPro"/>
</dbReference>
<comment type="similarity">
    <text evidence="1">Belongs to the helicase family.</text>
</comment>
<feature type="domain" description="DNA helicase Pif1-like DEAD-box helicase" evidence="3">
    <location>
        <begin position="1105"/>
        <end position="1309"/>
    </location>
</feature>
<name>A0A6P6VJD0_COFAR</name>
<reference evidence="6" key="1">
    <citation type="journal article" date="2025" name="Foods">
        <title>Unveiling the Microbial Signatures of Arabica Coffee Cherries: Insights into Ripeness Specific Diversity, Functional Traits, and Implications for Quality and Safety.</title>
        <authorList>
            <consortium name="RefSeq"/>
            <person name="Tenea G.N."/>
            <person name="Cifuentes V."/>
            <person name="Reyes P."/>
            <person name="Cevallos-Vallejos M."/>
        </authorList>
    </citation>
    <scope>NUCLEOTIDE SEQUENCE [LARGE SCALE GENOMIC DNA]</scope>
</reference>
<feature type="domain" description="Helitron helicase-like" evidence="4">
    <location>
        <begin position="479"/>
        <end position="660"/>
    </location>
</feature>
<organism evidence="6 7">
    <name type="scientific">Coffea arabica</name>
    <name type="common">Arabian coffee</name>
    <dbReference type="NCBI Taxonomy" id="13443"/>
    <lineage>
        <taxon>Eukaryota</taxon>
        <taxon>Viridiplantae</taxon>
        <taxon>Streptophyta</taxon>
        <taxon>Embryophyta</taxon>
        <taxon>Tracheophyta</taxon>
        <taxon>Spermatophyta</taxon>
        <taxon>Magnoliopsida</taxon>
        <taxon>eudicotyledons</taxon>
        <taxon>Gunneridae</taxon>
        <taxon>Pentapetalae</taxon>
        <taxon>asterids</taxon>
        <taxon>lamiids</taxon>
        <taxon>Gentianales</taxon>
        <taxon>Rubiaceae</taxon>
        <taxon>Ixoroideae</taxon>
        <taxon>Gardenieae complex</taxon>
        <taxon>Bertiereae - Coffeeae clade</taxon>
        <taxon>Coffeeae</taxon>
        <taxon>Coffea</taxon>
    </lineage>
</organism>
<reference evidence="7" key="2">
    <citation type="submission" date="2025-08" db="UniProtKB">
        <authorList>
            <consortium name="RefSeq"/>
        </authorList>
    </citation>
    <scope>IDENTIFICATION</scope>
    <source>
        <tissue evidence="7">Leaves</tissue>
    </source>
</reference>